<dbReference type="Proteomes" id="UP000001422">
    <property type="component" value="Chromosome"/>
</dbReference>
<evidence type="ECO:0000313" key="2">
    <source>
        <dbReference type="EMBL" id="CAE07873.1"/>
    </source>
</evidence>
<protein>
    <submittedName>
        <fullName evidence="2">Uncharacterized protein</fullName>
    </submittedName>
</protein>
<keyword evidence="1" id="KW-0472">Membrane</keyword>
<feature type="transmembrane region" description="Helical" evidence="1">
    <location>
        <begin position="7"/>
        <end position="25"/>
    </location>
</feature>
<dbReference type="AlphaFoldDB" id="Q7U6I0"/>
<dbReference type="HOGENOM" id="CLU_201987_0_0_3"/>
<dbReference type="eggNOG" id="ENOG5030U0U">
    <property type="taxonomic scope" value="Bacteria"/>
</dbReference>
<name>Q7U6I0_PARMW</name>
<sequence length="50" mass="5359">MQDDLTAILISSVFVGAGVVVARFFREVSLLAAFFLVGFIGLELTLVLIS</sequence>
<dbReference type="RefSeq" id="WP_011128222.1">
    <property type="nucleotide sequence ID" value="NC_005070.1"/>
</dbReference>
<evidence type="ECO:0000313" key="3">
    <source>
        <dbReference type="Proteomes" id="UP000001422"/>
    </source>
</evidence>
<accession>Q7U6I0</accession>
<keyword evidence="1" id="KW-0812">Transmembrane</keyword>
<organism evidence="2 3">
    <name type="scientific">Parasynechococcus marenigrum (strain WH8102)</name>
    <dbReference type="NCBI Taxonomy" id="84588"/>
    <lineage>
        <taxon>Bacteria</taxon>
        <taxon>Bacillati</taxon>
        <taxon>Cyanobacteriota</taxon>
        <taxon>Cyanophyceae</taxon>
        <taxon>Synechococcales</taxon>
        <taxon>Prochlorococcaceae</taxon>
        <taxon>Parasynechococcus</taxon>
        <taxon>Parasynechococcus marenigrum</taxon>
    </lineage>
</organism>
<keyword evidence="3" id="KW-1185">Reference proteome</keyword>
<gene>
    <name evidence="2" type="ordered locus">SYNW1358</name>
</gene>
<dbReference type="EMBL" id="BX569692">
    <property type="protein sequence ID" value="CAE07873.1"/>
    <property type="molecule type" value="Genomic_DNA"/>
</dbReference>
<evidence type="ECO:0000256" key="1">
    <source>
        <dbReference type="SAM" id="Phobius"/>
    </source>
</evidence>
<reference evidence="2 3" key="1">
    <citation type="journal article" date="2003" name="Nature">
        <title>The genome of a motile marine Synechococcus.</title>
        <authorList>
            <person name="Palenik B."/>
            <person name="Brahamsha B."/>
            <person name="Larimer F."/>
            <person name="Land M."/>
            <person name="Hauser L."/>
            <person name="Chain P."/>
            <person name="Lamerdin J."/>
            <person name="Regala W."/>
            <person name="Allen E.A."/>
            <person name="McCarren J."/>
            <person name="Paulsen I."/>
            <person name="Dufresne A."/>
            <person name="Partensky F."/>
            <person name="Webb E."/>
            <person name="Waterbury J."/>
        </authorList>
    </citation>
    <scope>NUCLEOTIDE SEQUENCE [LARGE SCALE GENOMIC DNA]</scope>
    <source>
        <strain evidence="2 3">WH8102</strain>
    </source>
</reference>
<feature type="transmembrane region" description="Helical" evidence="1">
    <location>
        <begin position="31"/>
        <end position="49"/>
    </location>
</feature>
<keyword evidence="1" id="KW-1133">Transmembrane helix</keyword>
<dbReference type="KEGG" id="syw:SYNW1358"/>
<proteinExistence type="predicted"/>